<accession>A0A2P2MGR6</accession>
<keyword evidence="5" id="KW-0732">Signal</keyword>
<feature type="transmembrane region" description="Helical" evidence="9">
    <location>
        <begin position="38"/>
        <end position="59"/>
    </location>
</feature>
<dbReference type="GO" id="GO:0000139">
    <property type="term" value="C:Golgi membrane"/>
    <property type="evidence" value="ECO:0007669"/>
    <property type="project" value="UniProtKB-SubCell"/>
</dbReference>
<organism evidence="11">
    <name type="scientific">Rhizophora mucronata</name>
    <name type="common">Asiatic mangrove</name>
    <dbReference type="NCBI Taxonomy" id="61149"/>
    <lineage>
        <taxon>Eukaryota</taxon>
        <taxon>Viridiplantae</taxon>
        <taxon>Streptophyta</taxon>
        <taxon>Embryophyta</taxon>
        <taxon>Tracheophyta</taxon>
        <taxon>Spermatophyta</taxon>
        <taxon>Magnoliopsida</taxon>
        <taxon>eudicotyledons</taxon>
        <taxon>Gunneridae</taxon>
        <taxon>Pentapetalae</taxon>
        <taxon>rosids</taxon>
        <taxon>fabids</taxon>
        <taxon>Malpighiales</taxon>
        <taxon>Rhizophoraceae</taxon>
        <taxon>Rhizophora</taxon>
    </lineage>
</organism>
<keyword evidence="7" id="KW-0333">Golgi apparatus</keyword>
<dbReference type="AlphaFoldDB" id="A0A2P2MGR6"/>
<dbReference type="InterPro" id="IPR009653">
    <property type="entry name" value="Ksh1"/>
</dbReference>
<evidence type="ECO:0000256" key="5">
    <source>
        <dbReference type="ARBA" id="ARBA00022729"/>
    </source>
</evidence>
<comment type="subcellular location">
    <subcellularLocation>
        <location evidence="2">Golgi apparatus membrane</location>
        <topology evidence="2">Single-pass type I membrane protein</topology>
    </subcellularLocation>
</comment>
<evidence type="ECO:0000313" key="11">
    <source>
        <dbReference type="EMBL" id="MBX29414.1"/>
    </source>
</evidence>
<proteinExistence type="inferred from homology"/>
<evidence type="ECO:0000256" key="2">
    <source>
        <dbReference type="ARBA" id="ARBA00004614"/>
    </source>
</evidence>
<evidence type="ECO:0000256" key="6">
    <source>
        <dbReference type="ARBA" id="ARBA00022989"/>
    </source>
</evidence>
<name>A0A2P2MGR6_RHIMU</name>
<comment type="function">
    <text evidence="1">Involved in the early part of the secretory pathway.</text>
</comment>
<evidence type="ECO:0000313" key="10">
    <source>
        <dbReference type="EMBL" id="MBX29412.1"/>
    </source>
</evidence>
<evidence type="ECO:0000256" key="9">
    <source>
        <dbReference type="SAM" id="Phobius"/>
    </source>
</evidence>
<dbReference type="Pfam" id="PF06842">
    <property type="entry name" value="DUF1242"/>
    <property type="match status" value="1"/>
</dbReference>
<feature type="transmembrane region" description="Helical" evidence="9">
    <location>
        <begin position="71"/>
        <end position="90"/>
    </location>
</feature>
<evidence type="ECO:0000256" key="4">
    <source>
        <dbReference type="ARBA" id="ARBA00022692"/>
    </source>
</evidence>
<evidence type="ECO:0000256" key="8">
    <source>
        <dbReference type="ARBA" id="ARBA00023136"/>
    </source>
</evidence>
<sequence>MSALFNFHSFLTVVLLGICTCTYVKMHFPAILEQRTGYASSPFFFLGFFFNGRSCIRWFTNYSRNIFDKKIMLFCNLNVYYFLRTVWLVHMADYEIMVMLI</sequence>
<keyword evidence="6 9" id="KW-1133">Transmembrane helix</keyword>
<dbReference type="EMBL" id="GGEC01048928">
    <property type="protein sequence ID" value="MBX29412.1"/>
    <property type="molecule type" value="Transcribed_RNA"/>
</dbReference>
<dbReference type="InterPro" id="IPR051523">
    <property type="entry name" value="KISH_domain"/>
</dbReference>
<keyword evidence="8 9" id="KW-0472">Membrane</keyword>
<evidence type="ECO:0000256" key="3">
    <source>
        <dbReference type="ARBA" id="ARBA00008961"/>
    </source>
</evidence>
<evidence type="ECO:0000256" key="1">
    <source>
        <dbReference type="ARBA" id="ARBA00002154"/>
    </source>
</evidence>
<comment type="similarity">
    <text evidence="3">Belongs to the KISH family.</text>
</comment>
<dbReference type="PANTHER" id="PTHR13229">
    <property type="entry name" value="PROTEIN KISH-A"/>
    <property type="match status" value="1"/>
</dbReference>
<reference evidence="11" key="1">
    <citation type="submission" date="2018-02" db="EMBL/GenBank/DDBJ databases">
        <title>Rhizophora mucronata_Transcriptome.</title>
        <authorList>
            <person name="Meera S.P."/>
            <person name="Sreeshan A."/>
            <person name="Augustine A."/>
        </authorList>
    </citation>
    <scope>NUCLEOTIDE SEQUENCE</scope>
    <source>
        <tissue evidence="11">Leaf</tissue>
    </source>
</reference>
<dbReference type="EMBL" id="GGEC01048930">
    <property type="protein sequence ID" value="MBX29414.1"/>
    <property type="molecule type" value="Transcribed_RNA"/>
</dbReference>
<evidence type="ECO:0000256" key="7">
    <source>
        <dbReference type="ARBA" id="ARBA00023034"/>
    </source>
</evidence>
<protein>
    <submittedName>
        <fullName evidence="10">Protein kish</fullName>
    </submittedName>
</protein>
<feature type="transmembrane region" description="Helical" evidence="9">
    <location>
        <begin position="7"/>
        <end position="26"/>
    </location>
</feature>
<keyword evidence="4 9" id="KW-0812">Transmembrane</keyword>